<dbReference type="EMBL" id="HG670306">
    <property type="protein sequence ID" value="CDM82932.1"/>
    <property type="molecule type" value="Genomic_DNA"/>
</dbReference>
<dbReference type="AlphaFoldDB" id="A0A077RRR3"/>
<proteinExistence type="predicted"/>
<sequence length="80" mass="9118">MLLDLPQRQMHDLLAFDFHSVQIFSCDKDAQNQVFAGSSFFRCSTDLFHWNKGSTGLLIVSQPDVVARCVCGRFCIYVRS</sequence>
<reference evidence="1" key="1">
    <citation type="journal article" date="2014" name="Science">
        <title>Structural and functional partitioning of bread wheat chromosome 3B.</title>
        <authorList>
            <person name="Choulet F."/>
            <person name="Alberti A."/>
            <person name="Theil S."/>
            <person name="Glover N."/>
            <person name="Barbe V."/>
            <person name="Daron J."/>
            <person name="Pingault L."/>
            <person name="Sourdille P."/>
            <person name="Couloux A."/>
            <person name="Paux E."/>
            <person name="Leroy P."/>
            <person name="Mangenot S."/>
            <person name="Guilhot N."/>
            <person name="Le Gouis J."/>
            <person name="Balfourier F."/>
            <person name="Alaux M."/>
            <person name="Jamilloux V."/>
            <person name="Poulain J."/>
            <person name="Durand C."/>
            <person name="Bellec A."/>
            <person name="Gaspin C."/>
            <person name="Safar J."/>
            <person name="Dolezel J."/>
            <person name="Rogers J."/>
            <person name="Vandepoele K."/>
            <person name="Aury J.M."/>
            <person name="Mayer K."/>
            <person name="Berges H."/>
            <person name="Quesneville H."/>
            <person name="Wincker P."/>
            <person name="Feuillet C."/>
        </authorList>
    </citation>
    <scope>NUCLEOTIDE SEQUENCE</scope>
</reference>
<evidence type="ECO:0000313" key="1">
    <source>
        <dbReference type="EMBL" id="CDM82932.1"/>
    </source>
</evidence>
<dbReference type="HOGENOM" id="CLU_2594729_0_0_1"/>
<protein>
    <submittedName>
        <fullName evidence="1">Uncharacterized protein</fullName>
    </submittedName>
</protein>
<accession>A0A077RRR3</accession>
<name>A0A077RRR3_WHEAT</name>
<gene>
    <name evidence="1" type="ORF">TRAES_3BF079400030CFD_c1</name>
</gene>
<organism evidence="1">
    <name type="scientific">Triticum aestivum</name>
    <name type="common">Wheat</name>
    <dbReference type="NCBI Taxonomy" id="4565"/>
    <lineage>
        <taxon>Eukaryota</taxon>
        <taxon>Viridiplantae</taxon>
        <taxon>Streptophyta</taxon>
        <taxon>Embryophyta</taxon>
        <taxon>Tracheophyta</taxon>
        <taxon>Spermatophyta</taxon>
        <taxon>Magnoliopsida</taxon>
        <taxon>Liliopsida</taxon>
        <taxon>Poales</taxon>
        <taxon>Poaceae</taxon>
        <taxon>BOP clade</taxon>
        <taxon>Pooideae</taxon>
        <taxon>Triticodae</taxon>
        <taxon>Triticeae</taxon>
        <taxon>Triticinae</taxon>
        <taxon>Triticum</taxon>
    </lineage>
</organism>